<dbReference type="KEGG" id="gfu:KM031_10455"/>
<dbReference type="InterPro" id="IPR007739">
    <property type="entry name" value="RgpF"/>
</dbReference>
<dbReference type="Pfam" id="PF05045">
    <property type="entry name" value="RgpF"/>
    <property type="match status" value="1"/>
</dbReference>
<dbReference type="AlphaFoldDB" id="A0A975S2S8"/>
<gene>
    <name evidence="2" type="ORF">KM031_10455</name>
</gene>
<organism evidence="2 3">
    <name type="scientific">Gemmobacter fulvus</name>
    <dbReference type="NCBI Taxonomy" id="2840474"/>
    <lineage>
        <taxon>Bacteria</taxon>
        <taxon>Pseudomonadati</taxon>
        <taxon>Pseudomonadota</taxon>
        <taxon>Alphaproteobacteria</taxon>
        <taxon>Rhodobacterales</taxon>
        <taxon>Paracoccaceae</taxon>
        <taxon>Gemmobacter</taxon>
    </lineage>
</organism>
<keyword evidence="3" id="KW-1185">Reference proteome</keyword>
<reference evidence="2" key="1">
    <citation type="submission" date="2021-06" db="EMBL/GenBank/DDBJ databases">
        <title>Direct submission.</title>
        <authorList>
            <person name="Lee C.-S."/>
            <person name="Jin L."/>
        </authorList>
    </citation>
    <scope>NUCLEOTIDE SEQUENCE</scope>
    <source>
        <strain evidence="2">Con5</strain>
    </source>
</reference>
<name>A0A975S2S8_9RHOB</name>
<dbReference type="Proteomes" id="UP000679352">
    <property type="component" value="Chromosome"/>
</dbReference>
<accession>A0A975S2S8</accession>
<feature type="domain" description="Spore protein YkvP/CgeB glycosyl transferase-like" evidence="1">
    <location>
        <begin position="157"/>
        <end position="297"/>
    </location>
</feature>
<evidence type="ECO:0000313" key="3">
    <source>
        <dbReference type="Proteomes" id="UP000679352"/>
    </source>
</evidence>
<dbReference type="InterPro" id="IPR055259">
    <property type="entry name" value="YkvP/CgeB_Glyco_trans-like"/>
</dbReference>
<sequence length="737" mass="80801">MNDGLFFHVSVYATRPNRDGWGDTQYAEGLLRAIRALRGCDGDLFFRNEMPKLGCGLGRDVVLRIVGPHPEDPVPGVPNLLWMISPPNLAPVASLARFQGVFCASKLFANYLQQRGIAAQYLPQATETAHFHPDRRRADAADIPVVFVGAYAPRVDRRLVVQAVKSGHDVRIWGPGWRGVVPDHCLQGERLNYTELAETYAAARIVLNSHMPQMADLGFMSNRTFDALSSGARVISEVIPEFTAATLPELACVSDTAGLVAKLDEFLALPTADRQARIALHDRIKLDFGFGGRAMTFVACAREVLAQQQMALPTRALLDQRMAAPIGLLRLSDPARSADTQHEGLLLAADEILHLARAYPPTAPLLAAEPAAGEGVIHALMADLREMQGLMRGPVTPAAQARVDTLARSALRVVEALRETSPVLRLRVSPAERDAALARLLRDEPLWAHSPEDYQRDANKIHLALNPRRAPVATQAPVGVFLHLFYEDLAEQFAARLALIDAPVQIYVSTDTEEKAARIAAHLPQAEIRLFANRGRDIWPKLYGFGDVYHRHDIVLHLHGKKSPHSGKLNDWLAHILDCLLNSREDVNRILSLFQSIPSLGLVTPLTYRSVLSASHWGANKDIARELAARINLQAPLPDNSQLQFPVGSMFWGRTKAIQPLLDLALTPAHFPPEAGQVDGTVAHAIERMLGVVCRATGHDILPVAAVGQTAHAKYRRQFNSNRALRTALEAGAFAPP</sequence>
<dbReference type="EMBL" id="CP076361">
    <property type="protein sequence ID" value="QWK92002.1"/>
    <property type="molecule type" value="Genomic_DNA"/>
</dbReference>
<dbReference type="GO" id="GO:0016740">
    <property type="term" value="F:transferase activity"/>
    <property type="evidence" value="ECO:0007669"/>
    <property type="project" value="UniProtKB-KW"/>
</dbReference>
<evidence type="ECO:0000313" key="2">
    <source>
        <dbReference type="EMBL" id="QWK92002.1"/>
    </source>
</evidence>
<protein>
    <submittedName>
        <fullName evidence="2">Glycosyl transferase</fullName>
    </submittedName>
</protein>
<proteinExistence type="predicted"/>
<evidence type="ECO:0000259" key="1">
    <source>
        <dbReference type="Pfam" id="PF13524"/>
    </source>
</evidence>
<dbReference type="Pfam" id="PF13524">
    <property type="entry name" value="Glyco_trans_1_2"/>
    <property type="match status" value="1"/>
</dbReference>
<keyword evidence="2" id="KW-0808">Transferase</keyword>